<dbReference type="InterPro" id="IPR036955">
    <property type="entry name" value="AP2/ERF_dom_sf"/>
</dbReference>
<feature type="region of interest" description="Disordered" evidence="8">
    <location>
        <begin position="1"/>
        <end position="34"/>
    </location>
</feature>
<dbReference type="GO" id="GO:0003677">
    <property type="term" value="F:DNA binding"/>
    <property type="evidence" value="ECO:0007669"/>
    <property type="project" value="UniProtKB-KW"/>
</dbReference>
<feature type="compositionally biased region" description="Polar residues" evidence="8">
    <location>
        <begin position="158"/>
        <end position="171"/>
    </location>
</feature>
<comment type="subcellular location">
    <subcellularLocation>
        <location evidence="1">Nucleus</location>
    </subcellularLocation>
</comment>
<evidence type="ECO:0000256" key="2">
    <source>
        <dbReference type="ARBA" id="ARBA00023015"/>
    </source>
</evidence>
<dbReference type="GO" id="GO:0005634">
    <property type="term" value="C:nucleus"/>
    <property type="evidence" value="ECO:0007669"/>
    <property type="project" value="UniProtKB-SubCell"/>
</dbReference>
<sequence>MFTQLSDPFPLQSSSFSIDSNQPSPLSDASSAAANCSAHSDNEELLLASSHPKKRAGRKIFKETRHPIYRGVRKRKNNRWVCELREPNKKSRIWLGTYPTPEMAARAHDVAALALRGKSACLNFADSAWKLPVPLSTKASDIRNAAHQAAELFRTQEFSGEVTMQNSTTNSGEEDADKASSSDQKHEHATYIDEEAVFDMPGLLEDMAKGLLLSPPRYGGTDCMSWNDVEPTDIDVSLWNFSF</sequence>
<comment type="caution">
    <text evidence="10">The sequence shown here is derived from an EMBL/GenBank/DDBJ whole genome shotgun (WGS) entry which is preliminary data.</text>
</comment>
<keyword evidence="11" id="KW-1185">Reference proteome</keyword>
<evidence type="ECO:0000313" key="11">
    <source>
        <dbReference type="Proteomes" id="UP000091857"/>
    </source>
</evidence>
<proteinExistence type="inferred from homology"/>
<dbReference type="Gene3D" id="3.30.730.10">
    <property type="entry name" value="AP2/ERF domain"/>
    <property type="match status" value="1"/>
</dbReference>
<evidence type="ECO:0000256" key="8">
    <source>
        <dbReference type="SAM" id="MobiDB-lite"/>
    </source>
</evidence>
<keyword evidence="2" id="KW-0805">Transcription regulation</keyword>
<reference evidence="11" key="1">
    <citation type="journal article" date="2016" name="Nat. Biotechnol.">
        <title>Sequencing wild and cultivated cassava and related species reveals extensive interspecific hybridization and genetic diversity.</title>
        <authorList>
            <person name="Bredeson J.V."/>
            <person name="Lyons J.B."/>
            <person name="Prochnik S.E."/>
            <person name="Wu G.A."/>
            <person name="Ha C.M."/>
            <person name="Edsinger-Gonzales E."/>
            <person name="Grimwood J."/>
            <person name="Schmutz J."/>
            <person name="Rabbi I.Y."/>
            <person name="Egesi C."/>
            <person name="Nauluvula P."/>
            <person name="Lebot V."/>
            <person name="Ndunguru J."/>
            <person name="Mkamilo G."/>
            <person name="Bart R.S."/>
            <person name="Setter T.L."/>
            <person name="Gleadow R.M."/>
            <person name="Kulakow P."/>
            <person name="Ferguson M.E."/>
            <person name="Rounsley S."/>
            <person name="Rokhsar D.S."/>
        </authorList>
    </citation>
    <scope>NUCLEOTIDE SEQUENCE [LARGE SCALE GENOMIC DNA]</scope>
    <source>
        <strain evidence="11">cv. AM560-2</strain>
    </source>
</reference>
<evidence type="ECO:0000313" key="10">
    <source>
        <dbReference type="EMBL" id="OAY59879.1"/>
    </source>
</evidence>
<feature type="compositionally biased region" description="Basic and acidic residues" evidence="8">
    <location>
        <begin position="177"/>
        <end position="191"/>
    </location>
</feature>
<keyword evidence="5" id="KW-0804">Transcription</keyword>
<dbReference type="InterPro" id="IPR045277">
    <property type="entry name" value="DRE1A-I"/>
</dbReference>
<feature type="domain" description="AP2/ERF" evidence="9">
    <location>
        <begin position="68"/>
        <end position="125"/>
    </location>
</feature>
<dbReference type="AlphaFoldDB" id="A0A2C9WIA9"/>
<dbReference type="CDD" id="cd00018">
    <property type="entry name" value="AP2"/>
    <property type="match status" value="1"/>
</dbReference>
<dbReference type="EMBL" id="CM004387">
    <property type="protein sequence ID" value="OAY59879.1"/>
    <property type="molecule type" value="Genomic_DNA"/>
</dbReference>
<dbReference type="FunFam" id="3.30.730.10:FF:000001">
    <property type="entry name" value="Ethylene-responsive transcription factor 2"/>
    <property type="match status" value="1"/>
</dbReference>
<dbReference type="SMART" id="SM00380">
    <property type="entry name" value="AP2"/>
    <property type="match status" value="1"/>
</dbReference>
<dbReference type="PANTHER" id="PTHR31839">
    <property type="entry name" value="DEHYDRATION-RESPONSIVE ELEMENT-BINDING PROTEIN 1D"/>
    <property type="match status" value="1"/>
</dbReference>
<dbReference type="Gramene" id="Manes.01G067400.1.v8.1">
    <property type="protein sequence ID" value="Manes.01G067400.1.v8.1.CDS.1"/>
    <property type="gene ID" value="Manes.01G067400.v8.1"/>
</dbReference>
<feature type="compositionally biased region" description="Low complexity" evidence="8">
    <location>
        <begin position="23"/>
        <end position="34"/>
    </location>
</feature>
<keyword evidence="4" id="KW-0010">Activator</keyword>
<keyword evidence="3" id="KW-0238">DNA-binding</keyword>
<dbReference type="PRINTS" id="PR00367">
    <property type="entry name" value="ETHRSPELEMNT"/>
</dbReference>
<feature type="region of interest" description="Disordered" evidence="8">
    <location>
        <begin position="158"/>
        <end position="191"/>
    </location>
</feature>
<dbReference type="SMR" id="A0A2C9WIA9"/>
<dbReference type="InterPro" id="IPR016177">
    <property type="entry name" value="DNA-bd_dom_sf"/>
</dbReference>
<dbReference type="InterPro" id="IPR001471">
    <property type="entry name" value="AP2/ERF_dom"/>
</dbReference>
<dbReference type="OrthoDB" id="676764at2759"/>
<feature type="compositionally biased region" description="Polar residues" evidence="8">
    <location>
        <begin position="1"/>
        <end position="22"/>
    </location>
</feature>
<dbReference type="OMA" id="MDSMDIQ"/>
<dbReference type="GO" id="GO:0003700">
    <property type="term" value="F:DNA-binding transcription factor activity"/>
    <property type="evidence" value="ECO:0007669"/>
    <property type="project" value="InterPro"/>
</dbReference>
<organism evidence="10 11">
    <name type="scientific">Manihot esculenta</name>
    <name type="common">Cassava</name>
    <name type="synonym">Jatropha manihot</name>
    <dbReference type="NCBI Taxonomy" id="3983"/>
    <lineage>
        <taxon>Eukaryota</taxon>
        <taxon>Viridiplantae</taxon>
        <taxon>Streptophyta</taxon>
        <taxon>Embryophyta</taxon>
        <taxon>Tracheophyta</taxon>
        <taxon>Spermatophyta</taxon>
        <taxon>Magnoliopsida</taxon>
        <taxon>eudicotyledons</taxon>
        <taxon>Gunneridae</taxon>
        <taxon>Pentapetalae</taxon>
        <taxon>rosids</taxon>
        <taxon>fabids</taxon>
        <taxon>Malpighiales</taxon>
        <taxon>Euphorbiaceae</taxon>
        <taxon>Crotonoideae</taxon>
        <taxon>Manihoteae</taxon>
        <taxon>Manihot</taxon>
    </lineage>
</organism>
<evidence type="ECO:0000256" key="4">
    <source>
        <dbReference type="ARBA" id="ARBA00023159"/>
    </source>
</evidence>
<protein>
    <recommendedName>
        <fullName evidence="9">AP2/ERF domain-containing protein</fullName>
    </recommendedName>
</protein>
<evidence type="ECO:0000256" key="3">
    <source>
        <dbReference type="ARBA" id="ARBA00023125"/>
    </source>
</evidence>
<dbReference type="Pfam" id="PF00847">
    <property type="entry name" value="AP2"/>
    <property type="match status" value="1"/>
</dbReference>
<evidence type="ECO:0000256" key="1">
    <source>
        <dbReference type="ARBA" id="ARBA00004123"/>
    </source>
</evidence>
<dbReference type="PROSITE" id="PS51032">
    <property type="entry name" value="AP2_ERF"/>
    <property type="match status" value="1"/>
</dbReference>
<gene>
    <name evidence="10" type="ORF">MANES_01G067400v8</name>
</gene>
<keyword evidence="6" id="KW-0539">Nucleus</keyword>
<dbReference type="PANTHER" id="PTHR31839:SF25">
    <property type="entry name" value="DEHYDRATION-RESPONSIVE ELEMENT-BINDING PROTEIN 1F"/>
    <property type="match status" value="1"/>
</dbReference>
<evidence type="ECO:0000256" key="5">
    <source>
        <dbReference type="ARBA" id="ARBA00023163"/>
    </source>
</evidence>
<name>A0A2C9WIA9_MANES</name>
<dbReference type="Proteomes" id="UP000091857">
    <property type="component" value="Chromosome 1"/>
</dbReference>
<evidence type="ECO:0000256" key="6">
    <source>
        <dbReference type="ARBA" id="ARBA00023242"/>
    </source>
</evidence>
<evidence type="ECO:0000259" key="9">
    <source>
        <dbReference type="PROSITE" id="PS51032"/>
    </source>
</evidence>
<evidence type="ECO:0000256" key="7">
    <source>
        <dbReference type="ARBA" id="ARBA00024343"/>
    </source>
</evidence>
<accession>A0A2C9WIA9</accession>
<comment type="similarity">
    <text evidence="7">Belongs to the AP2/ERF transcription factor family. ERF subfamily.</text>
</comment>
<dbReference type="SUPFAM" id="SSF54171">
    <property type="entry name" value="DNA-binding domain"/>
    <property type="match status" value="1"/>
</dbReference>